<evidence type="ECO:0000313" key="2">
    <source>
        <dbReference type="Proteomes" id="UP001195483"/>
    </source>
</evidence>
<dbReference type="AlphaFoldDB" id="A0AAE0TJW8"/>
<reference evidence="1" key="2">
    <citation type="journal article" date="2021" name="Genome Biol. Evol.">
        <title>Developing a high-quality reference genome for a parasitic bivalve with doubly uniparental inheritance (Bivalvia: Unionida).</title>
        <authorList>
            <person name="Smith C.H."/>
        </authorList>
    </citation>
    <scope>NUCLEOTIDE SEQUENCE</scope>
    <source>
        <strain evidence="1">CHS0354</strain>
        <tissue evidence="1">Mantle</tissue>
    </source>
</reference>
<name>A0AAE0TJW8_9BIVA</name>
<dbReference type="PANTHER" id="PTHR46880:SF5">
    <property type="entry name" value="DUF4371 DOMAIN-CONTAINING PROTEIN"/>
    <property type="match status" value="1"/>
</dbReference>
<organism evidence="1 2">
    <name type="scientific">Potamilus streckersoni</name>
    <dbReference type="NCBI Taxonomy" id="2493646"/>
    <lineage>
        <taxon>Eukaryota</taxon>
        <taxon>Metazoa</taxon>
        <taxon>Spiralia</taxon>
        <taxon>Lophotrochozoa</taxon>
        <taxon>Mollusca</taxon>
        <taxon>Bivalvia</taxon>
        <taxon>Autobranchia</taxon>
        <taxon>Heteroconchia</taxon>
        <taxon>Palaeoheterodonta</taxon>
        <taxon>Unionida</taxon>
        <taxon>Unionoidea</taxon>
        <taxon>Unionidae</taxon>
        <taxon>Ambleminae</taxon>
        <taxon>Lampsilini</taxon>
        <taxon>Potamilus</taxon>
    </lineage>
</organism>
<protein>
    <recommendedName>
        <fullName evidence="3">HAT C-terminal dimerisation domain-containing protein</fullName>
    </recommendedName>
</protein>
<keyword evidence="2" id="KW-1185">Reference proteome</keyword>
<evidence type="ECO:0008006" key="3">
    <source>
        <dbReference type="Google" id="ProtNLM"/>
    </source>
</evidence>
<proteinExistence type="predicted"/>
<gene>
    <name evidence="1" type="ORF">CHS0354_004924</name>
</gene>
<reference evidence="1" key="3">
    <citation type="submission" date="2023-05" db="EMBL/GenBank/DDBJ databases">
        <authorList>
            <person name="Smith C.H."/>
        </authorList>
    </citation>
    <scope>NUCLEOTIDE SEQUENCE</scope>
    <source>
        <strain evidence="1">CHS0354</strain>
        <tissue evidence="1">Mantle</tissue>
    </source>
</reference>
<comment type="caution">
    <text evidence="1">The sequence shown here is derived from an EMBL/GenBank/DDBJ whole genome shotgun (WGS) entry which is preliminary data.</text>
</comment>
<dbReference type="EMBL" id="JAEAOA010000360">
    <property type="protein sequence ID" value="KAK3611275.1"/>
    <property type="molecule type" value="Genomic_DNA"/>
</dbReference>
<dbReference type="PANTHER" id="PTHR46880">
    <property type="entry name" value="RAS-ASSOCIATING DOMAIN-CONTAINING PROTEIN"/>
    <property type="match status" value="1"/>
</dbReference>
<accession>A0AAE0TJW8</accession>
<reference evidence="1" key="1">
    <citation type="journal article" date="2021" name="Genome Biol. Evol.">
        <title>A High-Quality Reference Genome for a Parasitic Bivalve with Doubly Uniparental Inheritance (Bivalvia: Unionida).</title>
        <authorList>
            <person name="Smith C.H."/>
        </authorList>
    </citation>
    <scope>NUCLEOTIDE SEQUENCE</scope>
    <source>
        <strain evidence="1">CHS0354</strain>
    </source>
</reference>
<dbReference type="Proteomes" id="UP001195483">
    <property type="component" value="Unassembled WGS sequence"/>
</dbReference>
<evidence type="ECO:0000313" key="1">
    <source>
        <dbReference type="EMBL" id="KAK3611275.1"/>
    </source>
</evidence>
<sequence>MEVAKIAVISKSQNAIISNTRNIATYYNLANTIVPVVRHTGVRHTAHYTADILRHLAVLCQAYQRSDIDFTEVNSLLHSTVEVLESLTSESGSNISRFCFEIPAEPSLDSSGFKFSGNAYRGIQDLIQLALRSRATYPCASVAAESLLVSPITTVDCERGFSKKNLIKSDIRKNLTSQL</sequence>